<evidence type="ECO:0000256" key="4">
    <source>
        <dbReference type="ARBA" id="ARBA00038168"/>
    </source>
</evidence>
<dbReference type="CDD" id="cd09917">
    <property type="entry name" value="F-box_SF"/>
    <property type="match status" value="1"/>
</dbReference>
<protein>
    <recommendedName>
        <fullName evidence="5">Cytochrome b5 heme-binding domain-containing protein</fullName>
    </recommendedName>
</protein>
<dbReference type="Pfam" id="PF00173">
    <property type="entry name" value="Cyt-b5"/>
    <property type="match status" value="1"/>
</dbReference>
<evidence type="ECO:0000256" key="3">
    <source>
        <dbReference type="ARBA" id="ARBA00023004"/>
    </source>
</evidence>
<dbReference type="Proteomes" id="UP000789595">
    <property type="component" value="Unassembled WGS sequence"/>
</dbReference>
<evidence type="ECO:0000313" key="7">
    <source>
        <dbReference type="Proteomes" id="UP000789595"/>
    </source>
</evidence>
<dbReference type="GO" id="GO:0020037">
    <property type="term" value="F:heme binding"/>
    <property type="evidence" value="ECO:0007669"/>
    <property type="project" value="TreeGrafter"/>
</dbReference>
<dbReference type="PANTHER" id="PTHR19359">
    <property type="entry name" value="CYTOCHROME B5"/>
    <property type="match status" value="1"/>
</dbReference>
<feature type="domain" description="Cytochrome b5 heme-binding" evidence="5">
    <location>
        <begin position="137"/>
        <end position="215"/>
    </location>
</feature>
<dbReference type="GO" id="GO:0016020">
    <property type="term" value="C:membrane"/>
    <property type="evidence" value="ECO:0007669"/>
    <property type="project" value="TreeGrafter"/>
</dbReference>
<dbReference type="SUPFAM" id="SSF81383">
    <property type="entry name" value="F-box domain"/>
    <property type="match status" value="1"/>
</dbReference>
<evidence type="ECO:0000256" key="2">
    <source>
        <dbReference type="ARBA" id="ARBA00022723"/>
    </source>
</evidence>
<comment type="caution">
    <text evidence="6">The sequence shown here is derived from an EMBL/GenBank/DDBJ whole genome shotgun (WGS) entry which is preliminary data.</text>
</comment>
<evidence type="ECO:0000259" key="5">
    <source>
        <dbReference type="PROSITE" id="PS50255"/>
    </source>
</evidence>
<dbReference type="EMBL" id="CAKKNE010000004">
    <property type="protein sequence ID" value="CAH0374542.1"/>
    <property type="molecule type" value="Genomic_DNA"/>
</dbReference>
<keyword evidence="1" id="KW-0349">Heme</keyword>
<reference evidence="6" key="1">
    <citation type="submission" date="2021-11" db="EMBL/GenBank/DDBJ databases">
        <authorList>
            <consortium name="Genoscope - CEA"/>
            <person name="William W."/>
        </authorList>
    </citation>
    <scope>NUCLEOTIDE SEQUENCE</scope>
</reference>
<dbReference type="InterPro" id="IPR001199">
    <property type="entry name" value="Cyt_B5-like_heme/steroid-bd"/>
</dbReference>
<keyword evidence="7" id="KW-1185">Reference proteome</keyword>
<evidence type="ECO:0000313" key="6">
    <source>
        <dbReference type="EMBL" id="CAH0374542.1"/>
    </source>
</evidence>
<sequence>MILLPGFARLASSGTSQPSSKGQKGSARTALGLASLQRMATALSGWRVTPTDGFPHLERLPQDLAWHAASFLTARELMRCGEACRAHAAVCLEANEPWDALRRRLARAAGVSLTRRPDDAKTPPARLFFADARAMPDRVAASAAADACVLVVDGRALDVTAFLDQHPGGGELLTEFRGRDASLAFDEVGHSFFARAMLDAYVVFAPERFVGGRLPPRRQNRSAGDERRTLLRYGFARSRMRGDG</sequence>
<dbReference type="AlphaFoldDB" id="A0A8J2WZD6"/>
<dbReference type="InterPro" id="IPR036047">
    <property type="entry name" value="F-box-like_dom_sf"/>
</dbReference>
<dbReference type="InterPro" id="IPR036400">
    <property type="entry name" value="Cyt_B5-like_heme/steroid_sf"/>
</dbReference>
<proteinExistence type="inferred from homology"/>
<dbReference type="InterPro" id="IPR050668">
    <property type="entry name" value="Cytochrome_b5"/>
</dbReference>
<dbReference type="PROSITE" id="PS50255">
    <property type="entry name" value="CYTOCHROME_B5_2"/>
    <property type="match status" value="1"/>
</dbReference>
<dbReference type="Gene3D" id="3.10.120.10">
    <property type="entry name" value="Cytochrome b5-like heme/steroid binding domain"/>
    <property type="match status" value="1"/>
</dbReference>
<dbReference type="SUPFAM" id="SSF55856">
    <property type="entry name" value="Cytochrome b5-like heme/steroid binding domain"/>
    <property type="match status" value="1"/>
</dbReference>
<name>A0A8J2WZD6_9STRA</name>
<evidence type="ECO:0000256" key="1">
    <source>
        <dbReference type="ARBA" id="ARBA00022617"/>
    </source>
</evidence>
<keyword evidence="2" id="KW-0479">Metal-binding</keyword>
<dbReference type="GO" id="GO:0046872">
    <property type="term" value="F:metal ion binding"/>
    <property type="evidence" value="ECO:0007669"/>
    <property type="project" value="UniProtKB-KW"/>
</dbReference>
<gene>
    <name evidence="6" type="ORF">PECAL_4P18310</name>
</gene>
<keyword evidence="3" id="KW-0408">Iron</keyword>
<accession>A0A8J2WZD6</accession>
<comment type="similarity">
    <text evidence="4">Belongs to the cytochrome b5 family.</text>
</comment>
<dbReference type="OrthoDB" id="260519at2759"/>
<organism evidence="6 7">
    <name type="scientific">Pelagomonas calceolata</name>
    <dbReference type="NCBI Taxonomy" id="35677"/>
    <lineage>
        <taxon>Eukaryota</taxon>
        <taxon>Sar</taxon>
        <taxon>Stramenopiles</taxon>
        <taxon>Ochrophyta</taxon>
        <taxon>Pelagophyceae</taxon>
        <taxon>Pelagomonadales</taxon>
        <taxon>Pelagomonadaceae</taxon>
        <taxon>Pelagomonas</taxon>
    </lineage>
</organism>
<dbReference type="SMART" id="SM01117">
    <property type="entry name" value="Cyt-b5"/>
    <property type="match status" value="1"/>
</dbReference>